<keyword evidence="5" id="KW-1185">Reference proteome</keyword>
<proteinExistence type="predicted"/>
<dbReference type="InterPro" id="IPR013783">
    <property type="entry name" value="Ig-like_fold"/>
</dbReference>
<dbReference type="Pfam" id="PF00128">
    <property type="entry name" value="Alpha-amylase"/>
    <property type="match status" value="1"/>
</dbReference>
<dbReference type="SUPFAM" id="SSF81296">
    <property type="entry name" value="E set domains"/>
    <property type="match status" value="1"/>
</dbReference>
<gene>
    <name evidence="4" type="ORF">P7079_06080</name>
</gene>
<dbReference type="Proteomes" id="UP001215216">
    <property type="component" value="Chromosome"/>
</dbReference>
<dbReference type="CDD" id="cd02857">
    <property type="entry name" value="E_set_CDase_PDE_N"/>
    <property type="match status" value="1"/>
</dbReference>
<evidence type="ECO:0000256" key="2">
    <source>
        <dbReference type="ARBA" id="ARBA00023295"/>
    </source>
</evidence>
<evidence type="ECO:0000259" key="3">
    <source>
        <dbReference type="SMART" id="SM00642"/>
    </source>
</evidence>
<feature type="domain" description="Glycosyl hydrolase family 13 catalytic" evidence="3">
    <location>
        <begin position="134"/>
        <end position="519"/>
    </location>
</feature>
<dbReference type="CDD" id="cd11338">
    <property type="entry name" value="AmyAc_CMD"/>
    <property type="match status" value="1"/>
</dbReference>
<sequence length="601" mass="67115">MSVNVQLTPPVAHHDGSPLYVSEQRPELGDAVRVRFRAANDLGVSAAFVRLVRDGEPVYVQASLIDTSGSESWWEATFELTNRSMKYRFALQCADGVLWLNAMGLHHWEPADTHDFRLTTSHTPEWAKDAVFYQIFPDRFARSQAHPMTETPTWAVPSEWGDPLQANTKNGVFQLYRGTLWGIIDHLDYLSELGINALYLTPFFPARSNHRYDASSFDHVDPLLGGDDALRALIAAAHERSIRVIGDLTLNHSGVTHPWFETAQADPHSIEADFYYIDSENRGRYVAFADVPSLPKFDHGATELRRRLYDGPNSVVAYYIREFGLDGWRIDVAQSAGRYRGDDYNAMIAHKTRATIAAERSDGILIAEHQFDATDDLHGDAWDSTMSYASFTKPIWAWLASGLDRDQWGAPLPAPRFGGTELAATVSQYAALIPWQNTLAAMNLLDSHDCARFRTIAPTNQELGVALLFTLPGMPTIFSGDEVGVEGGGLEASRVPFPWNNEEWDHALHTLYQRLISLRHEHPALREGGLRWLYTDVDTVIFERAHPDETLIIAVSRAEHEPIISAFNGQSLLGGEMLRSGAPIPAVGYGFDIWSVSSQLD</sequence>
<dbReference type="EMBL" id="CP121208">
    <property type="protein sequence ID" value="WFM82963.1"/>
    <property type="molecule type" value="Genomic_DNA"/>
</dbReference>
<organism evidence="4 5">
    <name type="scientific">Arcanobacterium canis</name>
    <dbReference type="NCBI Taxonomy" id="999183"/>
    <lineage>
        <taxon>Bacteria</taxon>
        <taxon>Bacillati</taxon>
        <taxon>Actinomycetota</taxon>
        <taxon>Actinomycetes</taxon>
        <taxon>Actinomycetales</taxon>
        <taxon>Actinomycetaceae</taxon>
        <taxon>Arcanobacterium</taxon>
    </lineage>
</organism>
<name>A0ABY8FZI4_9ACTO</name>
<dbReference type="SUPFAM" id="SSF51445">
    <property type="entry name" value="(Trans)glycosidases"/>
    <property type="match status" value="1"/>
</dbReference>
<dbReference type="InterPro" id="IPR004185">
    <property type="entry name" value="Glyco_hydro_13_lg-like_dom"/>
</dbReference>
<accession>A0ABY8FZI4</accession>
<protein>
    <submittedName>
        <fullName evidence="4">Glycoside hydrolase family 13 protein</fullName>
    </submittedName>
</protein>
<dbReference type="InterPro" id="IPR006047">
    <property type="entry name" value="GH13_cat_dom"/>
</dbReference>
<dbReference type="RefSeq" id="WP_278012389.1">
    <property type="nucleotide sequence ID" value="NZ_CP121208.1"/>
</dbReference>
<dbReference type="SMART" id="SM00642">
    <property type="entry name" value="Aamy"/>
    <property type="match status" value="1"/>
</dbReference>
<dbReference type="InterPro" id="IPR014756">
    <property type="entry name" value="Ig_E-set"/>
</dbReference>
<dbReference type="PANTHER" id="PTHR10357:SF210">
    <property type="entry name" value="MALTODEXTRIN GLUCOSIDASE"/>
    <property type="match status" value="1"/>
</dbReference>
<keyword evidence="1 4" id="KW-0378">Hydrolase</keyword>
<dbReference type="InterPro" id="IPR017853">
    <property type="entry name" value="GH"/>
</dbReference>
<dbReference type="Gene3D" id="2.60.40.10">
    <property type="entry name" value="Immunoglobulins"/>
    <property type="match status" value="1"/>
</dbReference>
<dbReference type="PANTHER" id="PTHR10357">
    <property type="entry name" value="ALPHA-AMYLASE FAMILY MEMBER"/>
    <property type="match status" value="1"/>
</dbReference>
<dbReference type="GO" id="GO:0016787">
    <property type="term" value="F:hydrolase activity"/>
    <property type="evidence" value="ECO:0007669"/>
    <property type="project" value="UniProtKB-KW"/>
</dbReference>
<dbReference type="Gene3D" id="3.20.20.80">
    <property type="entry name" value="Glycosidases"/>
    <property type="match status" value="1"/>
</dbReference>
<evidence type="ECO:0000256" key="1">
    <source>
        <dbReference type="ARBA" id="ARBA00022801"/>
    </source>
</evidence>
<evidence type="ECO:0000313" key="4">
    <source>
        <dbReference type="EMBL" id="WFM82963.1"/>
    </source>
</evidence>
<keyword evidence="2" id="KW-0326">Glycosidase</keyword>
<dbReference type="InterPro" id="IPR013780">
    <property type="entry name" value="Glyco_hydro_b"/>
</dbReference>
<reference evidence="4 5" key="1">
    <citation type="submission" date="2023-03" db="EMBL/GenBank/DDBJ databases">
        <title>Complete genome of Arcanobacterium canis strain DSM 25104 isolated in 2010 from a canine otitis externa in Germany.</title>
        <authorList>
            <person name="Borowiak M."/>
            <person name="Kreitlow A."/>
            <person name="Malorny B."/>
            <person name="Laemmler C."/>
            <person name="Prenger-Berninghoff E."/>
            <person name="Ploetz M."/>
            <person name="Abdulmawjood A."/>
        </authorList>
    </citation>
    <scope>NUCLEOTIDE SEQUENCE [LARGE SCALE GENOMIC DNA]</scope>
    <source>
        <strain evidence="4 5">DSM 25104</strain>
    </source>
</reference>
<dbReference type="Gene3D" id="2.60.40.1180">
    <property type="entry name" value="Golgi alpha-mannosidase II"/>
    <property type="match status" value="1"/>
</dbReference>
<evidence type="ECO:0000313" key="5">
    <source>
        <dbReference type="Proteomes" id="UP001215216"/>
    </source>
</evidence>